<accession>A0A828U9C4</accession>
<gene>
    <name evidence="1" type="ORF">ECDEC2D_1705</name>
</gene>
<proteinExistence type="predicted"/>
<sequence>MKLMGYSNSGDDWPSVFISPDNSAHNVYYVKFSPPFI</sequence>
<evidence type="ECO:0000313" key="2">
    <source>
        <dbReference type="Proteomes" id="UP000005272"/>
    </source>
</evidence>
<dbReference type="Proteomes" id="UP000005272">
    <property type="component" value="Unassembled WGS sequence"/>
</dbReference>
<name>A0A828U9C4_ECOLX</name>
<protein>
    <submittedName>
        <fullName evidence="1">Uncharacterized protein</fullName>
    </submittedName>
</protein>
<reference evidence="1 2" key="1">
    <citation type="journal article" date="2012" name="J. Bacteriol.">
        <title>Draft Genome Sequences of the Diarrheagenic Escherichia coli Collection.</title>
        <authorList>
            <person name="Hazen T.H."/>
            <person name="Sahl J.W."/>
            <person name="Redman J.C."/>
            <person name="Morris C.R."/>
            <person name="Daugherty S.C."/>
            <person name="Chibucos M.C."/>
            <person name="Sengamalay N.A."/>
            <person name="Fraser-Liggett C.M."/>
            <person name="Steinsland H."/>
            <person name="Whittam T.S."/>
            <person name="Whittam B."/>
            <person name="Manning S.D."/>
            <person name="Rasko D.A."/>
        </authorList>
    </citation>
    <scope>NUCLEOTIDE SEQUENCE [LARGE SCALE GENOMIC DNA]</scope>
    <source>
        <strain evidence="1 2">DEC2D</strain>
    </source>
</reference>
<evidence type="ECO:0000313" key="1">
    <source>
        <dbReference type="EMBL" id="EHU46649.1"/>
    </source>
</evidence>
<comment type="caution">
    <text evidence="1">The sequence shown here is derived from an EMBL/GenBank/DDBJ whole genome shotgun (WGS) entry which is preliminary data.</text>
</comment>
<dbReference type="EMBL" id="AIFC01000017">
    <property type="protein sequence ID" value="EHU46649.1"/>
    <property type="molecule type" value="Genomic_DNA"/>
</dbReference>
<dbReference type="AlphaFoldDB" id="A0A828U9C4"/>
<organism evidence="1 2">
    <name type="scientific">Escherichia coli DEC2D</name>
    <dbReference type="NCBI Taxonomy" id="868141"/>
    <lineage>
        <taxon>Bacteria</taxon>
        <taxon>Pseudomonadati</taxon>
        <taxon>Pseudomonadota</taxon>
        <taxon>Gammaproteobacteria</taxon>
        <taxon>Enterobacterales</taxon>
        <taxon>Enterobacteriaceae</taxon>
        <taxon>Escherichia</taxon>
    </lineage>
</organism>